<dbReference type="RefSeq" id="WP_133616267.1">
    <property type="nucleotide sequence ID" value="NZ_SNYA01000003.1"/>
</dbReference>
<dbReference type="Pfam" id="PF00196">
    <property type="entry name" value="GerE"/>
    <property type="match status" value="1"/>
</dbReference>
<dbReference type="OrthoDB" id="3618798at2"/>
<proteinExistence type="predicted"/>
<keyword evidence="1" id="KW-0805">Transcription regulation</keyword>
<dbReference type="AlphaFoldDB" id="A0A4V3CY90"/>
<reference evidence="5 6" key="1">
    <citation type="submission" date="2019-03" db="EMBL/GenBank/DDBJ databases">
        <title>Genomic analyses of the natural microbiome of Caenorhabditis elegans.</title>
        <authorList>
            <person name="Samuel B."/>
        </authorList>
    </citation>
    <scope>NUCLEOTIDE SEQUENCE [LARGE SCALE GENOMIC DNA]</scope>
    <source>
        <strain evidence="5 6">JUb18</strain>
    </source>
</reference>
<dbReference type="PANTHER" id="PTHR44688">
    <property type="entry name" value="DNA-BINDING TRANSCRIPTIONAL ACTIVATOR DEVR_DOSR"/>
    <property type="match status" value="1"/>
</dbReference>
<evidence type="ECO:0000259" key="4">
    <source>
        <dbReference type="PROSITE" id="PS50043"/>
    </source>
</evidence>
<evidence type="ECO:0000313" key="5">
    <source>
        <dbReference type="EMBL" id="TDP93128.1"/>
    </source>
</evidence>
<keyword evidence="3" id="KW-0804">Transcription</keyword>
<gene>
    <name evidence="5" type="ORF">EDF62_1103</name>
</gene>
<evidence type="ECO:0000313" key="6">
    <source>
        <dbReference type="Proteomes" id="UP000295601"/>
    </source>
</evidence>
<dbReference type="SMART" id="SM00421">
    <property type="entry name" value="HTH_LUXR"/>
    <property type="match status" value="1"/>
</dbReference>
<dbReference type="InterPro" id="IPR036388">
    <property type="entry name" value="WH-like_DNA-bd_sf"/>
</dbReference>
<dbReference type="Proteomes" id="UP000295601">
    <property type="component" value="Unassembled WGS sequence"/>
</dbReference>
<evidence type="ECO:0000256" key="1">
    <source>
        <dbReference type="ARBA" id="ARBA00023015"/>
    </source>
</evidence>
<dbReference type="EMBL" id="SNYA01000003">
    <property type="protein sequence ID" value="TDP93128.1"/>
    <property type="molecule type" value="Genomic_DNA"/>
</dbReference>
<dbReference type="InterPro" id="IPR000792">
    <property type="entry name" value="Tscrpt_reg_LuxR_C"/>
</dbReference>
<dbReference type="PRINTS" id="PR00038">
    <property type="entry name" value="HTHLUXR"/>
</dbReference>
<dbReference type="SUPFAM" id="SSF46894">
    <property type="entry name" value="C-terminal effector domain of the bipartite response regulators"/>
    <property type="match status" value="1"/>
</dbReference>
<dbReference type="InterPro" id="IPR016032">
    <property type="entry name" value="Sig_transdc_resp-reg_C-effctor"/>
</dbReference>
<sequence length="229" mass="25145">MTNTHALASEAIDIVLAGAPQRVTRLELGAILRRMFGADIFVSYVNDGTGPYADPVELNMGAGRLEAYDRHFRFVDRLTPQLYSAGTAVTVTVDRAGGDEFVADFLRPQDMRHGLNYFPRSGGSGGIDLRLWRGRRARAFTEAEAESFRAFGDLLARVLPKQPKPGSAALTPRELQIAELIAHGEGDKQIAQQLGISLPTLRTHLGHAFEKTGSANRVSLAGYYFRHHQ</sequence>
<dbReference type="CDD" id="cd06170">
    <property type="entry name" value="LuxR_C_like"/>
    <property type="match status" value="1"/>
</dbReference>
<accession>A0A4V3CY90</accession>
<name>A0A4V3CY90_9MICO</name>
<dbReference type="GO" id="GO:0003677">
    <property type="term" value="F:DNA binding"/>
    <property type="evidence" value="ECO:0007669"/>
    <property type="project" value="UniProtKB-KW"/>
</dbReference>
<evidence type="ECO:0000256" key="2">
    <source>
        <dbReference type="ARBA" id="ARBA00023125"/>
    </source>
</evidence>
<keyword evidence="2" id="KW-0238">DNA-binding</keyword>
<keyword evidence="6" id="KW-1185">Reference proteome</keyword>
<dbReference type="Gene3D" id="1.10.10.10">
    <property type="entry name" value="Winged helix-like DNA-binding domain superfamily/Winged helix DNA-binding domain"/>
    <property type="match status" value="1"/>
</dbReference>
<dbReference type="GO" id="GO:0006355">
    <property type="term" value="P:regulation of DNA-templated transcription"/>
    <property type="evidence" value="ECO:0007669"/>
    <property type="project" value="InterPro"/>
</dbReference>
<organism evidence="5 6">
    <name type="scientific">Leucobacter luti</name>
    <dbReference type="NCBI Taxonomy" id="340320"/>
    <lineage>
        <taxon>Bacteria</taxon>
        <taxon>Bacillati</taxon>
        <taxon>Actinomycetota</taxon>
        <taxon>Actinomycetes</taxon>
        <taxon>Micrococcales</taxon>
        <taxon>Microbacteriaceae</taxon>
        <taxon>Leucobacter</taxon>
    </lineage>
</organism>
<feature type="domain" description="HTH luxR-type" evidence="4">
    <location>
        <begin position="163"/>
        <end position="228"/>
    </location>
</feature>
<dbReference type="PROSITE" id="PS50043">
    <property type="entry name" value="HTH_LUXR_2"/>
    <property type="match status" value="1"/>
</dbReference>
<evidence type="ECO:0000256" key="3">
    <source>
        <dbReference type="ARBA" id="ARBA00023163"/>
    </source>
</evidence>
<dbReference type="PANTHER" id="PTHR44688:SF16">
    <property type="entry name" value="DNA-BINDING TRANSCRIPTIONAL ACTIVATOR DEVR_DOSR"/>
    <property type="match status" value="1"/>
</dbReference>
<comment type="caution">
    <text evidence="5">The sequence shown here is derived from an EMBL/GenBank/DDBJ whole genome shotgun (WGS) entry which is preliminary data.</text>
</comment>
<protein>
    <submittedName>
        <fullName evidence="5">LuxR family transcriptional regulator</fullName>
    </submittedName>
</protein>